<feature type="domain" description="N-acetyltransferase" evidence="1">
    <location>
        <begin position="1"/>
        <end position="91"/>
    </location>
</feature>
<dbReference type="CDD" id="cd04301">
    <property type="entry name" value="NAT_SF"/>
    <property type="match status" value="1"/>
</dbReference>
<organism evidence="2 3">
    <name type="scientific">Winogradskyella eximia</name>
    <dbReference type="NCBI Taxonomy" id="262006"/>
    <lineage>
        <taxon>Bacteria</taxon>
        <taxon>Pseudomonadati</taxon>
        <taxon>Bacteroidota</taxon>
        <taxon>Flavobacteriia</taxon>
        <taxon>Flavobacteriales</taxon>
        <taxon>Flavobacteriaceae</taxon>
        <taxon>Winogradskyella</taxon>
    </lineage>
</organism>
<evidence type="ECO:0000313" key="3">
    <source>
        <dbReference type="Proteomes" id="UP000256980"/>
    </source>
</evidence>
<evidence type="ECO:0000259" key="1">
    <source>
        <dbReference type="PROSITE" id="PS51186"/>
    </source>
</evidence>
<keyword evidence="2" id="KW-0808">Transferase</keyword>
<gene>
    <name evidence="2" type="ORF">DFQ10_104253</name>
</gene>
<comment type="caution">
    <text evidence="2">The sequence shown here is derived from an EMBL/GenBank/DDBJ whole genome shotgun (WGS) entry which is preliminary data.</text>
</comment>
<reference evidence="2 3" key="1">
    <citation type="submission" date="2018-07" db="EMBL/GenBank/DDBJ databases">
        <title>Genomic Encyclopedia of Type Strains, Phase III (KMG-III): the genomes of soil and plant-associated and newly described type strains.</title>
        <authorList>
            <person name="Whitman W."/>
        </authorList>
    </citation>
    <scope>NUCLEOTIDE SEQUENCE [LARGE SCALE GENOMIC DNA]</scope>
    <source>
        <strain evidence="2 3">CECT 7946</strain>
    </source>
</reference>
<accession>A0A3D9H3I9</accession>
<dbReference type="GO" id="GO:0016747">
    <property type="term" value="F:acyltransferase activity, transferring groups other than amino-acyl groups"/>
    <property type="evidence" value="ECO:0007669"/>
    <property type="project" value="InterPro"/>
</dbReference>
<dbReference type="Pfam" id="PF00583">
    <property type="entry name" value="Acetyltransf_1"/>
    <property type="match status" value="1"/>
</dbReference>
<proteinExistence type="predicted"/>
<keyword evidence="3" id="KW-1185">Reference proteome</keyword>
<dbReference type="Gene3D" id="3.40.630.30">
    <property type="match status" value="1"/>
</dbReference>
<sequence length="91" mass="10230">MKIDICNKEDIKAIVDGLNAYNLEKVSALSSIWTPLEFNIKNNNDVVVGGVLAGINYWNGLEIKILWVEENYRQQGFGSALLSHLEHEAKI</sequence>
<dbReference type="SUPFAM" id="SSF55729">
    <property type="entry name" value="Acyl-CoA N-acyltransferases (Nat)"/>
    <property type="match status" value="1"/>
</dbReference>
<dbReference type="RefSeq" id="WP_220352462.1">
    <property type="nucleotide sequence ID" value="NZ_QRDV01000004.1"/>
</dbReference>
<evidence type="ECO:0000313" key="2">
    <source>
        <dbReference type="EMBL" id="RED44060.1"/>
    </source>
</evidence>
<dbReference type="EMBL" id="QRDV01000004">
    <property type="protein sequence ID" value="RED44060.1"/>
    <property type="molecule type" value="Genomic_DNA"/>
</dbReference>
<protein>
    <submittedName>
        <fullName evidence="2">Acetyltransferase (GNAT) family protein</fullName>
    </submittedName>
</protein>
<name>A0A3D9H3I9_9FLAO</name>
<dbReference type="InterPro" id="IPR016181">
    <property type="entry name" value="Acyl_CoA_acyltransferase"/>
</dbReference>
<dbReference type="PROSITE" id="PS51186">
    <property type="entry name" value="GNAT"/>
    <property type="match status" value="1"/>
</dbReference>
<dbReference type="InterPro" id="IPR000182">
    <property type="entry name" value="GNAT_dom"/>
</dbReference>
<dbReference type="Proteomes" id="UP000256980">
    <property type="component" value="Unassembled WGS sequence"/>
</dbReference>
<dbReference type="AlphaFoldDB" id="A0A3D9H3I9"/>